<gene>
    <name evidence="1" type="ORF">NCTC10994_03228</name>
</gene>
<dbReference type="InterPro" id="IPR029069">
    <property type="entry name" value="HotDog_dom_sf"/>
</dbReference>
<dbReference type="SUPFAM" id="SSF54637">
    <property type="entry name" value="Thioesterase/thiol ester dehydrase-isomerase"/>
    <property type="match status" value="2"/>
</dbReference>
<dbReference type="STRING" id="1219011.GCA_001895045_03504"/>
<dbReference type="EMBL" id="LS483468">
    <property type="protein sequence ID" value="SQI36049.1"/>
    <property type="molecule type" value="Genomic_DNA"/>
</dbReference>
<proteinExistence type="predicted"/>
<keyword evidence="2" id="KW-1185">Reference proteome</keyword>
<dbReference type="Gene3D" id="3.10.129.10">
    <property type="entry name" value="Hotdog Thioesterase"/>
    <property type="match status" value="2"/>
</dbReference>
<dbReference type="KEGG" id="rcr:NCTC10994_03228"/>
<sequence>MILMNENEVSSDGSSLLVMSRHTFSSDFGLLSRLVTKERAVMRSLLTDKLRSGADSASLGVLTTLVDIVTSSPALAACGQDWVATQDLTLHATGWLTEGPIVIDAELVRIGKKMIHVSANVYDARGTTDLDDLIAALDAGDEDGPMLAARALVTFARLPRTAAPDADYYTPGEWVGIDREYPSAPVDGSIYERLGMRTLDAAEGVLELDRTPFVANMIGTIQGGAQALLAESAAQAMRPDLVPTDIQMHFLSQVRQGPARSYGTVIRDSADHSVISVRLVDAGADDQLLALTTVTLQRPPAPDLRGETGSAHADS</sequence>
<reference evidence="1 2" key="1">
    <citation type="submission" date="2018-06" db="EMBL/GenBank/DDBJ databases">
        <authorList>
            <consortium name="Pathogen Informatics"/>
            <person name="Doyle S."/>
        </authorList>
    </citation>
    <scope>NUCLEOTIDE SEQUENCE [LARGE SCALE GENOMIC DNA]</scope>
    <source>
        <strain evidence="1 2">NCTC10994</strain>
    </source>
</reference>
<name>A0A2X4UBR1_9NOCA</name>
<evidence type="ECO:0000313" key="2">
    <source>
        <dbReference type="Proteomes" id="UP000249091"/>
    </source>
</evidence>
<evidence type="ECO:0000313" key="1">
    <source>
        <dbReference type="EMBL" id="SQI36049.1"/>
    </source>
</evidence>
<organism evidence="1 2">
    <name type="scientific">Rhodococcus coprophilus</name>
    <dbReference type="NCBI Taxonomy" id="38310"/>
    <lineage>
        <taxon>Bacteria</taxon>
        <taxon>Bacillati</taxon>
        <taxon>Actinomycetota</taxon>
        <taxon>Actinomycetes</taxon>
        <taxon>Mycobacteriales</taxon>
        <taxon>Nocardiaceae</taxon>
        <taxon>Rhodococcus</taxon>
    </lineage>
</organism>
<dbReference type="Proteomes" id="UP000249091">
    <property type="component" value="Chromosome 1"/>
</dbReference>
<dbReference type="AlphaFoldDB" id="A0A2X4UBR1"/>
<accession>A0A2X4UBR1</accession>
<protein>
    <submittedName>
        <fullName evidence="1">Uncharacterized protein, possibly involved in aromatic compounds catabolism</fullName>
    </submittedName>
</protein>